<keyword evidence="3" id="KW-0731">Sigma factor</keyword>
<dbReference type="InterPro" id="IPR013324">
    <property type="entry name" value="RNA_pol_sigma_r3/r4-like"/>
</dbReference>
<dbReference type="Proteomes" id="UP000017837">
    <property type="component" value="Unassembled WGS sequence"/>
</dbReference>
<keyword evidence="4" id="KW-0804">Transcription</keyword>
<dbReference type="Gene3D" id="1.10.10.10">
    <property type="entry name" value="Winged helix-like DNA-binding domain superfamily/Winged helix DNA-binding domain"/>
    <property type="match status" value="1"/>
</dbReference>
<feature type="domain" description="RNA polymerase sigma factor 70 region 4 type 2" evidence="5">
    <location>
        <begin position="126"/>
        <end position="177"/>
    </location>
</feature>
<keyword evidence="7" id="KW-1185">Reference proteome</keyword>
<proteinExistence type="inferred from homology"/>
<dbReference type="EMBL" id="AWGB01000064">
    <property type="protein sequence ID" value="ESQ84246.1"/>
    <property type="molecule type" value="Genomic_DNA"/>
</dbReference>
<dbReference type="GO" id="GO:0016987">
    <property type="term" value="F:sigma factor activity"/>
    <property type="evidence" value="ECO:0007669"/>
    <property type="project" value="UniProtKB-KW"/>
</dbReference>
<dbReference type="AlphaFoldDB" id="V4P856"/>
<dbReference type="InterPro" id="IPR014284">
    <property type="entry name" value="RNA_pol_sigma-70_dom"/>
</dbReference>
<dbReference type="InterPro" id="IPR013325">
    <property type="entry name" value="RNA_pol_sigma_r2"/>
</dbReference>
<dbReference type="PANTHER" id="PTHR43133:SF63">
    <property type="entry name" value="RNA POLYMERASE SIGMA FACTOR FECI-RELATED"/>
    <property type="match status" value="1"/>
</dbReference>
<keyword evidence="2" id="KW-0805">Transcription regulation</keyword>
<reference evidence="6 7" key="1">
    <citation type="journal article" date="2014" name="Nature">
        <title>Sequential evolution of bacterial morphology by co-option of a developmental regulator.</title>
        <authorList>
            <person name="Jiang C."/>
            <person name="Brown P.J."/>
            <person name="Ducret A."/>
            <person name="Brun Y.V."/>
        </authorList>
    </citation>
    <scope>NUCLEOTIDE SEQUENCE [LARGE SCALE GENOMIC DNA]</scope>
    <source>
        <strain evidence="6 7">DSM 16100</strain>
    </source>
</reference>
<dbReference type="PATRIC" id="fig|1121022.4.peg.4033"/>
<gene>
    <name evidence="6" type="ORF">ABENE_19680</name>
</gene>
<sequence>MDLENAVLPSKAVGVTALGDDARLMHEVMARFGTRLKRYLYRAVKPEDADDALQDIYARLSRLATGVPPPDFNATYVFKTADSVLRDLYRRRRTRENEAHVELPEALATERPSPFDEVRWRQNADLIRQAIGRLPPAERRVLLQHRVEGRSLADISQRSGTPMRTVQRQLSQALIQCRTILKDSGWFET</sequence>
<dbReference type="Pfam" id="PF08281">
    <property type="entry name" value="Sigma70_r4_2"/>
    <property type="match status" value="1"/>
</dbReference>
<dbReference type="NCBIfam" id="TIGR02937">
    <property type="entry name" value="sigma70-ECF"/>
    <property type="match status" value="1"/>
</dbReference>
<organism evidence="6 7">
    <name type="scientific">Asticcacaulis benevestitus DSM 16100 = ATCC BAA-896</name>
    <dbReference type="NCBI Taxonomy" id="1121022"/>
    <lineage>
        <taxon>Bacteria</taxon>
        <taxon>Pseudomonadati</taxon>
        <taxon>Pseudomonadota</taxon>
        <taxon>Alphaproteobacteria</taxon>
        <taxon>Caulobacterales</taxon>
        <taxon>Caulobacteraceae</taxon>
        <taxon>Asticcacaulis</taxon>
    </lineage>
</organism>
<comment type="similarity">
    <text evidence="1">Belongs to the sigma-70 factor family. ECF subfamily.</text>
</comment>
<evidence type="ECO:0000313" key="7">
    <source>
        <dbReference type="Proteomes" id="UP000017837"/>
    </source>
</evidence>
<dbReference type="InterPro" id="IPR036388">
    <property type="entry name" value="WH-like_DNA-bd_sf"/>
</dbReference>
<evidence type="ECO:0000256" key="1">
    <source>
        <dbReference type="ARBA" id="ARBA00010641"/>
    </source>
</evidence>
<evidence type="ECO:0000256" key="4">
    <source>
        <dbReference type="ARBA" id="ARBA00023163"/>
    </source>
</evidence>
<dbReference type="OrthoDB" id="7192620at2"/>
<dbReference type="InterPro" id="IPR013249">
    <property type="entry name" value="RNA_pol_sigma70_r4_t2"/>
</dbReference>
<dbReference type="eggNOG" id="COG1595">
    <property type="taxonomic scope" value="Bacteria"/>
</dbReference>
<evidence type="ECO:0000256" key="3">
    <source>
        <dbReference type="ARBA" id="ARBA00023082"/>
    </source>
</evidence>
<evidence type="ECO:0000259" key="5">
    <source>
        <dbReference type="Pfam" id="PF08281"/>
    </source>
</evidence>
<comment type="caution">
    <text evidence="6">The sequence shown here is derived from an EMBL/GenBank/DDBJ whole genome shotgun (WGS) entry which is preliminary data.</text>
</comment>
<dbReference type="InterPro" id="IPR039425">
    <property type="entry name" value="RNA_pol_sigma-70-like"/>
</dbReference>
<evidence type="ECO:0000256" key="2">
    <source>
        <dbReference type="ARBA" id="ARBA00023015"/>
    </source>
</evidence>
<evidence type="ECO:0000313" key="6">
    <source>
        <dbReference type="EMBL" id="ESQ84246.1"/>
    </source>
</evidence>
<dbReference type="STRING" id="1121022.GCA_000376105_03984"/>
<accession>V4P856</accession>
<protein>
    <recommendedName>
        <fullName evidence="5">RNA polymerase sigma factor 70 region 4 type 2 domain-containing protein</fullName>
    </recommendedName>
</protein>
<dbReference type="SUPFAM" id="SSF88659">
    <property type="entry name" value="Sigma3 and sigma4 domains of RNA polymerase sigma factors"/>
    <property type="match status" value="1"/>
</dbReference>
<dbReference type="GO" id="GO:0006352">
    <property type="term" value="P:DNA-templated transcription initiation"/>
    <property type="evidence" value="ECO:0007669"/>
    <property type="project" value="InterPro"/>
</dbReference>
<dbReference type="GO" id="GO:0003677">
    <property type="term" value="F:DNA binding"/>
    <property type="evidence" value="ECO:0007669"/>
    <property type="project" value="InterPro"/>
</dbReference>
<dbReference type="PANTHER" id="PTHR43133">
    <property type="entry name" value="RNA POLYMERASE ECF-TYPE SIGMA FACTO"/>
    <property type="match status" value="1"/>
</dbReference>
<dbReference type="Gene3D" id="1.10.1740.10">
    <property type="match status" value="1"/>
</dbReference>
<name>V4P856_9CAUL</name>
<dbReference type="SUPFAM" id="SSF88946">
    <property type="entry name" value="Sigma2 domain of RNA polymerase sigma factors"/>
    <property type="match status" value="1"/>
</dbReference>